<dbReference type="Pfam" id="PF10038">
    <property type="entry name" value="DUF2274"/>
    <property type="match status" value="1"/>
</dbReference>
<dbReference type="RefSeq" id="WP_149763670.1">
    <property type="nucleotide sequence ID" value="NZ_BSPE01000057.1"/>
</dbReference>
<evidence type="ECO:0000313" key="3">
    <source>
        <dbReference type="Proteomes" id="UP000323300"/>
    </source>
</evidence>
<name>A0A1I4EYJ2_9HYPH</name>
<gene>
    <name evidence="2" type="ORF">SAMN04488498_13112</name>
</gene>
<proteinExistence type="predicted"/>
<evidence type="ECO:0000313" key="2">
    <source>
        <dbReference type="EMBL" id="SFL09647.1"/>
    </source>
</evidence>
<organism evidence="2 3">
    <name type="scientific">Neomesorhizobium albiziae</name>
    <dbReference type="NCBI Taxonomy" id="335020"/>
    <lineage>
        <taxon>Bacteria</taxon>
        <taxon>Pseudomonadati</taxon>
        <taxon>Pseudomonadota</taxon>
        <taxon>Alphaproteobacteria</taxon>
        <taxon>Hyphomicrobiales</taxon>
        <taxon>Phyllobacteriaceae</taxon>
        <taxon>Neomesorhizobium</taxon>
    </lineage>
</organism>
<feature type="compositionally biased region" description="Polar residues" evidence="1">
    <location>
        <begin position="91"/>
        <end position="103"/>
    </location>
</feature>
<dbReference type="OrthoDB" id="9803810at2"/>
<protein>
    <recommendedName>
        <fullName evidence="4">DUF2274 domain-containing protein</fullName>
    </recommendedName>
</protein>
<reference evidence="2 3" key="1">
    <citation type="submission" date="2016-10" db="EMBL/GenBank/DDBJ databases">
        <authorList>
            <person name="Varghese N."/>
            <person name="Submissions S."/>
        </authorList>
    </citation>
    <scope>NUCLEOTIDE SEQUENCE [LARGE SCALE GENOMIC DNA]</scope>
    <source>
        <strain evidence="2 3">DSM 21822</strain>
    </source>
</reference>
<dbReference type="Proteomes" id="UP000323300">
    <property type="component" value="Unassembled WGS sequence"/>
</dbReference>
<feature type="region of interest" description="Disordered" evidence="1">
    <location>
        <begin position="68"/>
        <end position="103"/>
    </location>
</feature>
<evidence type="ECO:0000256" key="1">
    <source>
        <dbReference type="SAM" id="MobiDB-lite"/>
    </source>
</evidence>
<evidence type="ECO:0008006" key="4">
    <source>
        <dbReference type="Google" id="ProtNLM"/>
    </source>
</evidence>
<keyword evidence="3" id="KW-1185">Reference proteome</keyword>
<dbReference type="EMBL" id="FOSL01000031">
    <property type="protein sequence ID" value="SFL09647.1"/>
    <property type="molecule type" value="Genomic_DNA"/>
</dbReference>
<dbReference type="AlphaFoldDB" id="A0A1I4EYJ2"/>
<sequence length="103" mass="11440">MTELKLARLPDRTPVKITFVAMPDLNQALQDYAAIYRATYGQSESIADLIPFMLESFLDSDRAFQKARKEIEPGSDAAANGRTRRQLRPAPSTSSPHSNNTEA</sequence>
<accession>A0A1I4EYJ2</accession>
<dbReference type="InterPro" id="IPR018733">
    <property type="entry name" value="DUF2274"/>
</dbReference>